<comment type="subcellular location">
    <subcellularLocation>
        <location evidence="1 7">Cell membrane</location>
        <topology evidence="1 7">Multi-pass membrane protein</topology>
    </subcellularLocation>
</comment>
<dbReference type="CDD" id="cd06261">
    <property type="entry name" value="TM_PBP2"/>
    <property type="match status" value="1"/>
</dbReference>
<feature type="transmembrane region" description="Helical" evidence="7">
    <location>
        <begin position="207"/>
        <end position="229"/>
    </location>
</feature>
<dbReference type="EMBL" id="CP141614">
    <property type="protein sequence ID" value="WRP14419.1"/>
    <property type="molecule type" value="Genomic_DNA"/>
</dbReference>
<keyword evidence="2 7" id="KW-0813">Transport</keyword>
<dbReference type="InterPro" id="IPR035906">
    <property type="entry name" value="MetI-like_sf"/>
</dbReference>
<evidence type="ECO:0000256" key="1">
    <source>
        <dbReference type="ARBA" id="ARBA00004651"/>
    </source>
</evidence>
<feature type="transmembrane region" description="Helical" evidence="7">
    <location>
        <begin position="180"/>
        <end position="201"/>
    </location>
</feature>
<keyword evidence="5 7" id="KW-1133">Transmembrane helix</keyword>
<dbReference type="Pfam" id="PF00528">
    <property type="entry name" value="BPD_transp_1"/>
    <property type="match status" value="1"/>
</dbReference>
<proteinExistence type="inferred from homology"/>
<evidence type="ECO:0000256" key="5">
    <source>
        <dbReference type="ARBA" id="ARBA00022989"/>
    </source>
</evidence>
<accession>A0ABZ1BNX3</accession>
<evidence type="ECO:0000256" key="7">
    <source>
        <dbReference type="RuleBase" id="RU363032"/>
    </source>
</evidence>
<name>A0ABZ1BNX3_9FIRM</name>
<dbReference type="SUPFAM" id="SSF161098">
    <property type="entry name" value="MetI-like"/>
    <property type="match status" value="1"/>
</dbReference>
<keyword evidence="3" id="KW-1003">Cell membrane</keyword>
<evidence type="ECO:0000256" key="4">
    <source>
        <dbReference type="ARBA" id="ARBA00022692"/>
    </source>
</evidence>
<organism evidence="9 10">
    <name type="scientific">Geochorda subterranea</name>
    <dbReference type="NCBI Taxonomy" id="3109564"/>
    <lineage>
        <taxon>Bacteria</taxon>
        <taxon>Bacillati</taxon>
        <taxon>Bacillota</taxon>
        <taxon>Limnochordia</taxon>
        <taxon>Limnochordales</taxon>
        <taxon>Geochordaceae</taxon>
        <taxon>Geochorda</taxon>
    </lineage>
</organism>
<gene>
    <name evidence="9" type="ORF">VLY81_13505</name>
</gene>
<evidence type="ECO:0000256" key="2">
    <source>
        <dbReference type="ARBA" id="ARBA00022448"/>
    </source>
</evidence>
<comment type="similarity">
    <text evidence="7">Belongs to the binding-protein-dependent transport system permease family.</text>
</comment>
<dbReference type="RefSeq" id="WP_324668738.1">
    <property type="nucleotide sequence ID" value="NZ_CP141614.1"/>
</dbReference>
<dbReference type="PANTHER" id="PTHR43386">
    <property type="entry name" value="OLIGOPEPTIDE TRANSPORT SYSTEM PERMEASE PROTEIN APPC"/>
    <property type="match status" value="1"/>
</dbReference>
<dbReference type="InterPro" id="IPR050366">
    <property type="entry name" value="BP-dependent_transpt_permease"/>
</dbReference>
<reference evidence="10" key="1">
    <citation type="submission" date="2023-12" db="EMBL/GenBank/DDBJ databases">
        <title>Novel isolates from deep terrestrial aquifers shed light on the physiology and ecology of the class Limnochordia.</title>
        <authorList>
            <person name="Karnachuk O.V."/>
            <person name="Lukina A.P."/>
            <person name="Avakyan M.R."/>
            <person name="Kadnikov V."/>
            <person name="Begmatov S."/>
            <person name="Beletsky A.V."/>
            <person name="Mardanov A.V."/>
            <person name="Ravin N.V."/>
        </authorList>
    </citation>
    <scope>NUCLEOTIDE SEQUENCE [LARGE SCALE GENOMIC DNA]</scope>
    <source>
        <strain evidence="10">LN</strain>
    </source>
</reference>
<dbReference type="PROSITE" id="PS50928">
    <property type="entry name" value="ABC_TM1"/>
    <property type="match status" value="1"/>
</dbReference>
<feature type="domain" description="ABC transmembrane type-1" evidence="8">
    <location>
        <begin position="66"/>
        <end position="258"/>
    </location>
</feature>
<keyword evidence="4 7" id="KW-0812">Transmembrane</keyword>
<evidence type="ECO:0000313" key="9">
    <source>
        <dbReference type="EMBL" id="WRP14419.1"/>
    </source>
</evidence>
<sequence>MLRSRRLAVSLALVCGVVAFGMLGPVVSGRDPYAIVDMPFAGPSRYAWLGTDNFGRDELTLLMHGTRTSLQIGAMAGVISVLLGAVVGTAAGFYGGLTDEMLMGLTNVLITIPSFVILILLSVALKSRSVQAMGLIIGITSWPWTARAVRAQATSLKAREHVWVARLSGASGAGIIVRDIVPYMLSYLAMAFTLQLASAVLTEAALAMLGLGPSNSVSLGVMLQWALLWEAVRQGVWWAFLPPTVALAVVAFSLQLLNASLDEVYNPRLRGGVDAS</sequence>
<protein>
    <submittedName>
        <fullName evidence="9">ABC transporter permease</fullName>
    </submittedName>
</protein>
<dbReference type="PANTHER" id="PTHR43386:SF1">
    <property type="entry name" value="D,D-DIPEPTIDE TRANSPORT SYSTEM PERMEASE PROTEIN DDPC-RELATED"/>
    <property type="match status" value="1"/>
</dbReference>
<feature type="transmembrane region" description="Helical" evidence="7">
    <location>
        <begin position="101"/>
        <end position="124"/>
    </location>
</feature>
<keyword evidence="6 7" id="KW-0472">Membrane</keyword>
<feature type="transmembrane region" description="Helical" evidence="7">
    <location>
        <begin position="236"/>
        <end position="257"/>
    </location>
</feature>
<feature type="transmembrane region" description="Helical" evidence="7">
    <location>
        <begin position="130"/>
        <end position="149"/>
    </location>
</feature>
<dbReference type="Gene3D" id="1.10.3720.10">
    <property type="entry name" value="MetI-like"/>
    <property type="match status" value="1"/>
</dbReference>
<evidence type="ECO:0000256" key="6">
    <source>
        <dbReference type="ARBA" id="ARBA00023136"/>
    </source>
</evidence>
<dbReference type="InterPro" id="IPR000515">
    <property type="entry name" value="MetI-like"/>
</dbReference>
<evidence type="ECO:0000256" key="3">
    <source>
        <dbReference type="ARBA" id="ARBA00022475"/>
    </source>
</evidence>
<evidence type="ECO:0000259" key="8">
    <source>
        <dbReference type="PROSITE" id="PS50928"/>
    </source>
</evidence>
<dbReference type="Proteomes" id="UP001333102">
    <property type="component" value="Chromosome"/>
</dbReference>
<evidence type="ECO:0000313" key="10">
    <source>
        <dbReference type="Proteomes" id="UP001333102"/>
    </source>
</evidence>
<keyword evidence="10" id="KW-1185">Reference proteome</keyword>
<feature type="transmembrane region" description="Helical" evidence="7">
    <location>
        <begin position="72"/>
        <end position="94"/>
    </location>
</feature>